<dbReference type="Gene3D" id="3.40.50.10320">
    <property type="entry name" value="LmbE-like"/>
    <property type="match status" value="1"/>
</dbReference>
<sequence>MSNAPLADLVAGVSGRIAEFEPDVEITHSSYGDYGHPDHAAVSNAVQIAVRNHSELEQSAVRLYLLEWPRWVVQLNARLMRVGGRDIRRMGEDGRFNLTTALGVETGQSVVIDVAGYLAVRRSASRWYSAEIARGPLPMRLLERAPVWMQKFFLGKARLKRVDGFGAYETPSNDWL</sequence>
<dbReference type="Proteomes" id="UP001219901">
    <property type="component" value="Chromosome"/>
</dbReference>
<reference evidence="2" key="2">
    <citation type="journal article" date="2023" name="Nat. Commun.">
        <title>Cultivation of marine bacteria of the SAR202 clade.</title>
        <authorList>
            <person name="Lim Y."/>
            <person name="Seo J.H."/>
            <person name="Giovannoni S.J."/>
            <person name="Kang I."/>
            <person name="Cho J.C."/>
        </authorList>
    </citation>
    <scope>NUCLEOTIDE SEQUENCE</scope>
    <source>
        <strain evidence="2">JH1073</strain>
    </source>
</reference>
<accession>A0AAJ5ZI61</accession>
<reference evidence="3 4" key="1">
    <citation type="submission" date="2019-11" db="EMBL/GenBank/DDBJ databases">
        <authorList>
            <person name="Cho J.-C."/>
        </authorList>
    </citation>
    <scope>NUCLEOTIDE SEQUENCE [LARGE SCALE GENOMIC DNA]</scope>
    <source>
        <strain evidence="2 3">JH1073</strain>
        <strain evidence="1 4">JH702</strain>
    </source>
</reference>
<evidence type="ECO:0000313" key="1">
    <source>
        <dbReference type="EMBL" id="MDG0866079.1"/>
    </source>
</evidence>
<gene>
    <name evidence="1" type="ORF">GKO46_03220</name>
    <name evidence="2" type="ORF">GKO48_06040</name>
</gene>
<proteinExistence type="predicted"/>
<evidence type="ECO:0000313" key="2">
    <source>
        <dbReference type="EMBL" id="WFG39197.1"/>
    </source>
</evidence>
<dbReference type="InterPro" id="IPR024078">
    <property type="entry name" value="LmbE-like_dom_sf"/>
</dbReference>
<name>A0AAJ5ZI61_9CHLR</name>
<protein>
    <recommendedName>
        <fullName evidence="5">PIG-L family deacetylase</fullName>
    </recommendedName>
</protein>
<dbReference type="SUPFAM" id="SSF102588">
    <property type="entry name" value="LmbE-like"/>
    <property type="match status" value="1"/>
</dbReference>
<reference evidence="3" key="3">
    <citation type="submission" date="2023-06" db="EMBL/GenBank/DDBJ databases">
        <title>Pangenomics reveal diversification of enzyme families and niche specialization in globally abundant SAR202 bacteria.</title>
        <authorList>
            <person name="Saw J.H.W."/>
        </authorList>
    </citation>
    <scope>NUCLEOTIDE SEQUENCE [LARGE SCALE GENOMIC DNA]</scope>
    <source>
        <strain evidence="3">JH1073</strain>
    </source>
</reference>
<dbReference type="Proteomes" id="UP001321249">
    <property type="component" value="Unassembled WGS sequence"/>
</dbReference>
<evidence type="ECO:0000313" key="4">
    <source>
        <dbReference type="Proteomes" id="UP001321249"/>
    </source>
</evidence>
<organism evidence="2 3">
    <name type="scientific">Candidatus Lucifugimonas marina</name>
    <dbReference type="NCBI Taxonomy" id="3038979"/>
    <lineage>
        <taxon>Bacteria</taxon>
        <taxon>Bacillati</taxon>
        <taxon>Chloroflexota</taxon>
        <taxon>Dehalococcoidia</taxon>
        <taxon>SAR202 cluster</taxon>
        <taxon>Candidatus Lucifugimonadales</taxon>
        <taxon>Candidatus Lucifugimonadaceae</taxon>
        <taxon>Candidatus Lucifugimonas</taxon>
    </lineage>
</organism>
<keyword evidence="3" id="KW-1185">Reference proteome</keyword>
<evidence type="ECO:0000313" key="3">
    <source>
        <dbReference type="Proteomes" id="UP001219901"/>
    </source>
</evidence>
<dbReference type="EMBL" id="CP046147">
    <property type="protein sequence ID" value="WFG39197.1"/>
    <property type="molecule type" value="Genomic_DNA"/>
</dbReference>
<evidence type="ECO:0008006" key="5">
    <source>
        <dbReference type="Google" id="ProtNLM"/>
    </source>
</evidence>
<dbReference type="AlphaFoldDB" id="A0AAJ5ZI61"/>
<dbReference type="EMBL" id="WMBE01000001">
    <property type="protein sequence ID" value="MDG0866079.1"/>
    <property type="molecule type" value="Genomic_DNA"/>
</dbReference>